<dbReference type="EMBL" id="HBIP01024749">
    <property type="protein sequence ID" value="CAE0499824.1"/>
    <property type="molecule type" value="Transcribed_RNA"/>
</dbReference>
<gene>
    <name evidence="4" type="ORF">DTER00134_LOCUS14897</name>
</gene>
<dbReference type="Gene3D" id="1.25.40.10">
    <property type="entry name" value="Tetratricopeptide repeat domain"/>
    <property type="match status" value="1"/>
</dbReference>
<feature type="domain" description="PROP1-like PPR" evidence="3">
    <location>
        <begin position="344"/>
        <end position="424"/>
    </location>
</feature>
<feature type="compositionally biased region" description="Gly residues" evidence="2">
    <location>
        <begin position="304"/>
        <end position="313"/>
    </location>
</feature>
<feature type="compositionally biased region" description="Basic and acidic residues" evidence="2">
    <location>
        <begin position="113"/>
        <end position="125"/>
    </location>
</feature>
<dbReference type="InterPro" id="IPR033443">
    <property type="entry name" value="PROP1-like_PPR_dom"/>
</dbReference>
<evidence type="ECO:0000256" key="2">
    <source>
        <dbReference type="SAM" id="MobiDB-lite"/>
    </source>
</evidence>
<feature type="compositionally biased region" description="Basic and acidic residues" evidence="2">
    <location>
        <begin position="225"/>
        <end position="236"/>
    </location>
</feature>
<dbReference type="AlphaFoldDB" id="A0A7S3R1R8"/>
<feature type="compositionally biased region" description="Low complexity" evidence="2">
    <location>
        <begin position="207"/>
        <end position="217"/>
    </location>
</feature>
<feature type="region of interest" description="Disordered" evidence="2">
    <location>
        <begin position="61"/>
        <end position="125"/>
    </location>
</feature>
<dbReference type="InterPro" id="IPR011990">
    <property type="entry name" value="TPR-like_helical_dom_sf"/>
</dbReference>
<organism evidence="4">
    <name type="scientific">Dunaliella tertiolecta</name>
    <name type="common">Green alga</name>
    <dbReference type="NCBI Taxonomy" id="3047"/>
    <lineage>
        <taxon>Eukaryota</taxon>
        <taxon>Viridiplantae</taxon>
        <taxon>Chlorophyta</taxon>
        <taxon>core chlorophytes</taxon>
        <taxon>Chlorophyceae</taxon>
        <taxon>CS clade</taxon>
        <taxon>Chlamydomonadales</taxon>
        <taxon>Dunaliellaceae</taxon>
        <taxon>Dunaliella</taxon>
    </lineage>
</organism>
<feature type="compositionally biased region" description="Low complexity" evidence="2">
    <location>
        <begin position="237"/>
        <end position="246"/>
    </location>
</feature>
<reference evidence="4" key="1">
    <citation type="submission" date="2021-01" db="EMBL/GenBank/DDBJ databases">
        <authorList>
            <person name="Corre E."/>
            <person name="Pelletier E."/>
            <person name="Niang G."/>
            <person name="Scheremetjew M."/>
            <person name="Finn R."/>
            <person name="Kale V."/>
            <person name="Holt S."/>
            <person name="Cochrane G."/>
            <person name="Meng A."/>
            <person name="Brown T."/>
            <person name="Cohen L."/>
        </authorList>
    </citation>
    <scope>NUCLEOTIDE SEQUENCE</scope>
    <source>
        <strain evidence="4">CCMP1320</strain>
    </source>
</reference>
<dbReference type="PANTHER" id="PTHR13547:SF1">
    <property type="entry name" value="MITOCHONDRIAL RIBONUCLEASE P CATALYTIC SUBUNIT"/>
    <property type="match status" value="1"/>
</dbReference>
<feature type="domain" description="PROP1-like PPR" evidence="3">
    <location>
        <begin position="118"/>
        <end position="187"/>
    </location>
</feature>
<dbReference type="GO" id="GO:0001682">
    <property type="term" value="P:tRNA 5'-leader removal"/>
    <property type="evidence" value="ECO:0007669"/>
    <property type="project" value="TreeGrafter"/>
</dbReference>
<feature type="region of interest" description="Disordered" evidence="2">
    <location>
        <begin position="199"/>
        <end position="281"/>
    </location>
</feature>
<proteinExistence type="predicted"/>
<dbReference type="Pfam" id="PF17177">
    <property type="entry name" value="PPR_long"/>
    <property type="match status" value="2"/>
</dbReference>
<feature type="region of interest" description="Disordered" evidence="2">
    <location>
        <begin position="295"/>
        <end position="331"/>
    </location>
</feature>
<sequence>MLYNRVLNLRVLLCKPFSQKLLLRTYRRPSPPHQSSSVVLHALKGPQKKLMDPEVDETPAAKRLKQDGPAKDSAQAAAASAHEAQHQGAASSMPAGPASQGEEKQPGRKLSRKEKQLQKDPAKAKSAEIYRGIQMCARSGDLAAAVSYLEQAQAEGMRLQLSSFNSLMYLAVGGDRWEALARQGFPAQRAVENVRDAGRLASNSTASSSKSSGSSGSEGEESDREDGGRQDGRSEGSSRGVSVQEGAPGGKQATSTPPAPDAPPRKKRGRPPSEKTLAARAAAAAAAAAAAEGGNVQGAQQDAGSGGKTGLSGDGAPASVDAGSGKVGQVDEDQSPAAVGRLEHVAAASKVWSAMQAAGVAPDTGTYLALARMEGLRGDPDASLNWVKTCLSSGLSIQLRMVHPALVGYCMQRNSAAALQLDAFLTEQVRGVLGRMGISTWGLAEQVGCVLGG</sequence>
<accession>A0A7S3R1R8</accession>
<evidence type="ECO:0000313" key="4">
    <source>
        <dbReference type="EMBL" id="CAE0499824.1"/>
    </source>
</evidence>
<protein>
    <recommendedName>
        <fullName evidence="3">PROP1-like PPR domain-containing protein</fullName>
    </recommendedName>
</protein>
<evidence type="ECO:0000256" key="1">
    <source>
        <dbReference type="ARBA" id="ARBA00022737"/>
    </source>
</evidence>
<dbReference type="PANTHER" id="PTHR13547">
    <property type="match status" value="1"/>
</dbReference>
<name>A0A7S3R1R8_DUNTE</name>
<dbReference type="GO" id="GO:0004526">
    <property type="term" value="F:ribonuclease P activity"/>
    <property type="evidence" value="ECO:0007669"/>
    <property type="project" value="TreeGrafter"/>
</dbReference>
<evidence type="ECO:0000259" key="3">
    <source>
        <dbReference type="Pfam" id="PF17177"/>
    </source>
</evidence>
<feature type="compositionally biased region" description="Low complexity" evidence="2">
    <location>
        <begin position="73"/>
        <end position="100"/>
    </location>
</feature>
<keyword evidence="1" id="KW-0677">Repeat</keyword>